<gene>
    <name evidence="2" type="ORF">GCM10025874_01550</name>
</gene>
<dbReference type="AlphaFoldDB" id="A0AA37UNJ1"/>
<feature type="transmembrane region" description="Helical" evidence="1">
    <location>
        <begin position="35"/>
        <end position="54"/>
    </location>
</feature>
<keyword evidence="1" id="KW-0812">Transmembrane</keyword>
<dbReference type="RefSeq" id="WP_284229050.1">
    <property type="nucleotide sequence ID" value="NZ_BSUL01000001.1"/>
</dbReference>
<feature type="transmembrane region" description="Helical" evidence="1">
    <location>
        <begin position="60"/>
        <end position="82"/>
    </location>
</feature>
<name>A0AA37UNJ1_9MICO</name>
<dbReference type="Proteomes" id="UP001157160">
    <property type="component" value="Unassembled WGS sequence"/>
</dbReference>
<keyword evidence="1" id="KW-0472">Membrane</keyword>
<evidence type="ECO:0000313" key="2">
    <source>
        <dbReference type="EMBL" id="GMA26902.1"/>
    </source>
</evidence>
<evidence type="ECO:0000313" key="3">
    <source>
        <dbReference type="Proteomes" id="UP001157160"/>
    </source>
</evidence>
<evidence type="ECO:0000256" key="1">
    <source>
        <dbReference type="SAM" id="Phobius"/>
    </source>
</evidence>
<sequence>MSAEREDLAAQLAAADAAQGAGGGLAAADRRRTRVLGATIGLSTAALLLLTVYVPVDVSLVGWVAGMVGYGIVLAVVITWYTRTRRAVARGFSLQYGLGLGGTMLLYMLGIVSSTAVEARDWWIWVPAAVLVALPSTLIPSGARR</sequence>
<accession>A0AA37UNJ1</accession>
<dbReference type="EMBL" id="BSUL01000001">
    <property type="protein sequence ID" value="GMA26902.1"/>
    <property type="molecule type" value="Genomic_DNA"/>
</dbReference>
<keyword evidence="1" id="KW-1133">Transmembrane helix</keyword>
<keyword evidence="3" id="KW-1185">Reference proteome</keyword>
<reference evidence="2 3" key="1">
    <citation type="journal article" date="2014" name="Int. J. Syst. Evol. Microbiol.">
        <title>Complete genome sequence of Corynebacterium casei LMG S-19264T (=DSM 44701T), isolated from a smear-ripened cheese.</title>
        <authorList>
            <consortium name="US DOE Joint Genome Institute (JGI-PGF)"/>
            <person name="Walter F."/>
            <person name="Albersmeier A."/>
            <person name="Kalinowski J."/>
            <person name="Ruckert C."/>
        </authorList>
    </citation>
    <scope>NUCLEOTIDE SEQUENCE [LARGE SCALE GENOMIC DNA]</scope>
    <source>
        <strain evidence="2 3">NBRC 112289</strain>
    </source>
</reference>
<organism evidence="2 3">
    <name type="scientific">Arenivirga flava</name>
    <dbReference type="NCBI Taxonomy" id="1930060"/>
    <lineage>
        <taxon>Bacteria</taxon>
        <taxon>Bacillati</taxon>
        <taxon>Actinomycetota</taxon>
        <taxon>Actinomycetes</taxon>
        <taxon>Micrococcales</taxon>
        <taxon>Microbacteriaceae</taxon>
        <taxon>Arenivirga</taxon>
    </lineage>
</organism>
<proteinExistence type="predicted"/>
<comment type="caution">
    <text evidence="2">The sequence shown here is derived from an EMBL/GenBank/DDBJ whole genome shotgun (WGS) entry which is preliminary data.</text>
</comment>
<protein>
    <submittedName>
        <fullName evidence="2">Uncharacterized protein</fullName>
    </submittedName>
</protein>
<feature type="transmembrane region" description="Helical" evidence="1">
    <location>
        <begin position="94"/>
        <end position="116"/>
    </location>
</feature>
<feature type="transmembrane region" description="Helical" evidence="1">
    <location>
        <begin position="122"/>
        <end position="143"/>
    </location>
</feature>